<proteinExistence type="predicted"/>
<dbReference type="Pfam" id="PF13770">
    <property type="entry name" value="DUF4169"/>
    <property type="match status" value="1"/>
</dbReference>
<reference evidence="2 3" key="1">
    <citation type="submission" date="2017-03" db="EMBL/GenBank/DDBJ databases">
        <authorList>
            <person name="Afonso C.L."/>
            <person name="Miller P.J."/>
            <person name="Scott M.A."/>
            <person name="Spackman E."/>
            <person name="Goraichik I."/>
            <person name="Dimitrov K.M."/>
            <person name="Suarez D.L."/>
            <person name="Swayne D.E."/>
        </authorList>
    </citation>
    <scope>NUCLEOTIDE SEQUENCE [LARGE SCALE GENOMIC DNA]</scope>
    <source>
        <strain evidence="2 3">CECT 7023</strain>
    </source>
</reference>
<feature type="region of interest" description="Disordered" evidence="1">
    <location>
        <begin position="41"/>
        <end position="61"/>
    </location>
</feature>
<sequence length="61" mass="7010">MKPVVNLGRVRKARERAELKKIADQNAVKCGRTKAQRLLETARNESVQTRLDQQKFDDSDV</sequence>
<organism evidence="2 3">
    <name type="scientific">Roseisalinus antarcticus</name>
    <dbReference type="NCBI Taxonomy" id="254357"/>
    <lineage>
        <taxon>Bacteria</taxon>
        <taxon>Pseudomonadati</taxon>
        <taxon>Pseudomonadota</taxon>
        <taxon>Alphaproteobacteria</taxon>
        <taxon>Rhodobacterales</taxon>
        <taxon>Roseobacteraceae</taxon>
        <taxon>Roseisalinus</taxon>
    </lineage>
</organism>
<keyword evidence="3" id="KW-1185">Reference proteome</keyword>
<evidence type="ECO:0000256" key="1">
    <source>
        <dbReference type="SAM" id="MobiDB-lite"/>
    </source>
</evidence>
<dbReference type="RefSeq" id="WP_085880313.1">
    <property type="nucleotide sequence ID" value="NZ_FWFZ01000024.1"/>
</dbReference>
<evidence type="ECO:0008006" key="4">
    <source>
        <dbReference type="Google" id="ProtNLM"/>
    </source>
</evidence>
<feature type="compositionally biased region" description="Basic and acidic residues" evidence="1">
    <location>
        <begin position="52"/>
        <end position="61"/>
    </location>
</feature>
<accession>A0A1Y5TT54</accession>
<dbReference type="EMBL" id="FWFZ01000024">
    <property type="protein sequence ID" value="SLN71750.1"/>
    <property type="molecule type" value="Genomic_DNA"/>
</dbReference>
<dbReference type="AlphaFoldDB" id="A0A1Y5TT54"/>
<name>A0A1Y5TT54_9RHOB</name>
<evidence type="ECO:0000313" key="2">
    <source>
        <dbReference type="EMBL" id="SLN71750.1"/>
    </source>
</evidence>
<gene>
    <name evidence="2" type="ORF">ROA7023_03541</name>
</gene>
<dbReference type="InterPro" id="IPR025227">
    <property type="entry name" value="DUF4169"/>
</dbReference>
<protein>
    <recommendedName>
        <fullName evidence="4">DUF4169 domain-containing protein</fullName>
    </recommendedName>
</protein>
<evidence type="ECO:0000313" key="3">
    <source>
        <dbReference type="Proteomes" id="UP000193900"/>
    </source>
</evidence>
<dbReference type="OrthoDB" id="7192657at2"/>
<dbReference type="Proteomes" id="UP000193900">
    <property type="component" value="Unassembled WGS sequence"/>
</dbReference>